<feature type="transmembrane region" description="Helical" evidence="5">
    <location>
        <begin position="171"/>
        <end position="188"/>
    </location>
</feature>
<dbReference type="HOGENOM" id="CLU_045498_0_1_4"/>
<dbReference type="InterPro" id="IPR002781">
    <property type="entry name" value="TM_pro_TauE-like"/>
</dbReference>
<keyword evidence="2 5" id="KW-0812">Transmembrane</keyword>
<proteinExistence type="inferred from homology"/>
<feature type="transmembrane region" description="Helical" evidence="5">
    <location>
        <begin position="12"/>
        <end position="31"/>
    </location>
</feature>
<keyword evidence="3 5" id="KW-1133">Transmembrane helix</keyword>
<feature type="transmembrane region" description="Helical" evidence="5">
    <location>
        <begin position="279"/>
        <end position="299"/>
    </location>
</feature>
<sequence length="361" mass="37775">MELINFIEITPLTAILLILVGFVGGMVSGFIGSGGAFVLTPAMMTLGAPGIVAVASNICHKFPKALVGAVKRNKYGQVDIKLGLILGLFAEAGVLFGKGVMTDIKNTFGAVGTDLYVSGMFVVTLAIVGGFVFKDYRKLKALDDAGQGEEAAPLTRLARWVQSVRIPGTMIYSRGAQAEISILFLIPIGFATGFLASAIAVGGFIGVPAMIYILGVPAIMASATELVIAFIMGLGGTIFYGLEGVVDIRLAMLILLGSLFGVQLGAIGTTYVKDYQVKFTMAVIMLTVLFSRFFYIPGYLSDLGMIEPLPAAITKALKIAGDGILAVALLVGAYTVLSALFKGMKAHKAQQAVLARAEAAD</sequence>
<feature type="transmembrane region" description="Helical" evidence="5">
    <location>
        <begin position="115"/>
        <end position="133"/>
    </location>
</feature>
<dbReference type="PANTHER" id="PTHR43701:SF12">
    <property type="entry name" value="MEMBRANE TRANSPORTER PROTEIN YTNM-RELATED"/>
    <property type="match status" value="1"/>
</dbReference>
<dbReference type="OrthoDB" id="9792500at2"/>
<dbReference type="RefSeq" id="WP_011313125.1">
    <property type="nucleotide sequence ID" value="NC_007404.1"/>
</dbReference>
<dbReference type="GO" id="GO:0005886">
    <property type="term" value="C:plasma membrane"/>
    <property type="evidence" value="ECO:0007669"/>
    <property type="project" value="UniProtKB-SubCell"/>
</dbReference>
<dbReference type="EMBL" id="CP000116">
    <property type="protein sequence ID" value="AAZ98566.1"/>
    <property type="molecule type" value="Genomic_DNA"/>
</dbReference>
<evidence type="ECO:0000256" key="2">
    <source>
        <dbReference type="ARBA" id="ARBA00022692"/>
    </source>
</evidence>
<name>Q3SFP0_THIDA</name>
<dbReference type="PANTHER" id="PTHR43701">
    <property type="entry name" value="MEMBRANE TRANSPORTER PROTEIN MJ0441-RELATED"/>
    <property type="match status" value="1"/>
</dbReference>
<feature type="transmembrane region" description="Helical" evidence="5">
    <location>
        <begin position="248"/>
        <end position="267"/>
    </location>
</feature>
<feature type="transmembrane region" description="Helical" evidence="5">
    <location>
        <begin position="226"/>
        <end position="242"/>
    </location>
</feature>
<gene>
    <name evidence="6" type="ordered locus">Tbd_2613</name>
</gene>
<evidence type="ECO:0000313" key="7">
    <source>
        <dbReference type="Proteomes" id="UP000008291"/>
    </source>
</evidence>
<evidence type="ECO:0000313" key="6">
    <source>
        <dbReference type="EMBL" id="AAZ98566.1"/>
    </source>
</evidence>
<evidence type="ECO:0000256" key="5">
    <source>
        <dbReference type="RuleBase" id="RU363041"/>
    </source>
</evidence>
<comment type="caution">
    <text evidence="5">Lacks conserved residue(s) required for the propagation of feature annotation.</text>
</comment>
<feature type="transmembrane region" description="Helical" evidence="5">
    <location>
        <begin position="194"/>
        <end position="214"/>
    </location>
</feature>
<evidence type="ECO:0000256" key="4">
    <source>
        <dbReference type="ARBA" id="ARBA00023136"/>
    </source>
</evidence>
<feature type="transmembrane region" description="Helical" evidence="5">
    <location>
        <begin position="80"/>
        <end position="100"/>
    </location>
</feature>
<organism evidence="6 7">
    <name type="scientific">Thiobacillus denitrificans (strain ATCC 25259 / T1)</name>
    <dbReference type="NCBI Taxonomy" id="292415"/>
    <lineage>
        <taxon>Bacteria</taxon>
        <taxon>Pseudomonadati</taxon>
        <taxon>Pseudomonadota</taxon>
        <taxon>Betaproteobacteria</taxon>
        <taxon>Nitrosomonadales</taxon>
        <taxon>Thiobacillaceae</taxon>
        <taxon>Thiobacillus</taxon>
    </lineage>
</organism>
<keyword evidence="5" id="KW-1003">Cell membrane</keyword>
<keyword evidence="7" id="KW-1185">Reference proteome</keyword>
<feature type="transmembrane region" description="Helical" evidence="5">
    <location>
        <begin position="37"/>
        <end position="59"/>
    </location>
</feature>
<dbReference type="Proteomes" id="UP000008291">
    <property type="component" value="Chromosome"/>
</dbReference>
<dbReference type="eggNOG" id="COG0730">
    <property type="taxonomic scope" value="Bacteria"/>
</dbReference>
<feature type="transmembrane region" description="Helical" evidence="5">
    <location>
        <begin position="319"/>
        <end position="341"/>
    </location>
</feature>
<dbReference type="AlphaFoldDB" id="Q3SFP0"/>
<dbReference type="Pfam" id="PF01925">
    <property type="entry name" value="TauE"/>
    <property type="match status" value="1"/>
</dbReference>
<comment type="similarity">
    <text evidence="5">Belongs to the 4-toluene sulfonate uptake permease (TSUP) (TC 2.A.102) family.</text>
</comment>
<accession>Q3SFP0</accession>
<evidence type="ECO:0000256" key="1">
    <source>
        <dbReference type="ARBA" id="ARBA00004141"/>
    </source>
</evidence>
<dbReference type="InterPro" id="IPR051598">
    <property type="entry name" value="TSUP/Inactive_protease-like"/>
</dbReference>
<protein>
    <recommendedName>
        <fullName evidence="5">Probable membrane transporter protein</fullName>
    </recommendedName>
</protein>
<comment type="subcellular location">
    <subcellularLocation>
        <location evidence="5">Cell membrane</location>
        <topology evidence="5">Multi-pass membrane protein</topology>
    </subcellularLocation>
    <subcellularLocation>
        <location evidence="1">Membrane</location>
        <topology evidence="1">Multi-pass membrane protein</topology>
    </subcellularLocation>
</comment>
<dbReference type="KEGG" id="tbd:Tbd_2613"/>
<dbReference type="STRING" id="292415.Tbd_2613"/>
<evidence type="ECO:0000256" key="3">
    <source>
        <dbReference type="ARBA" id="ARBA00022989"/>
    </source>
</evidence>
<reference evidence="6 7" key="1">
    <citation type="journal article" date="2006" name="J. Bacteriol.">
        <title>The genome sequence of the obligately chemolithoautotrophic, facultatively anaerobic bacterium Thiobacillus denitrificans.</title>
        <authorList>
            <person name="Beller H.R."/>
            <person name="Chain P.S."/>
            <person name="Letain T.E."/>
            <person name="Chakicherla A."/>
            <person name="Larimer F.W."/>
            <person name="Richardson P.M."/>
            <person name="Coleman M.A."/>
            <person name="Wood A.P."/>
            <person name="Kelly D.P."/>
        </authorList>
    </citation>
    <scope>NUCLEOTIDE SEQUENCE [LARGE SCALE GENOMIC DNA]</scope>
    <source>
        <strain evidence="6 7">ATCC 25259</strain>
    </source>
</reference>
<keyword evidence="4 5" id="KW-0472">Membrane</keyword>